<name>A0A3E2BPK6_9BACT</name>
<dbReference type="Proteomes" id="UP000257323">
    <property type="component" value="Unassembled WGS sequence"/>
</dbReference>
<proteinExistence type="predicted"/>
<gene>
    <name evidence="2" type="ORF">OP8BY_1313</name>
</gene>
<comment type="caution">
    <text evidence="2">The sequence shown here is derived from an EMBL/GenBank/DDBJ whole genome shotgun (WGS) entry which is preliminary data.</text>
</comment>
<feature type="domain" description="DUF5916" evidence="1">
    <location>
        <begin position="532"/>
        <end position="901"/>
    </location>
</feature>
<organism evidence="2 3">
    <name type="scientific">Candidatus Saccharicenans subterraneus</name>
    <dbReference type="NCBI Taxonomy" id="2508984"/>
    <lineage>
        <taxon>Bacteria</taxon>
        <taxon>Candidatus Aminicenantota</taxon>
        <taxon>Candidatus Aminicenantia</taxon>
        <taxon>Candidatus Aminicenantales</taxon>
        <taxon>Candidatus Saccharicenantaceae</taxon>
        <taxon>Candidatus Saccharicenans</taxon>
    </lineage>
</organism>
<accession>A0A3E2BPK6</accession>
<evidence type="ECO:0000313" key="2">
    <source>
        <dbReference type="EMBL" id="RFT16700.1"/>
    </source>
</evidence>
<dbReference type="InterPro" id="IPR045670">
    <property type="entry name" value="DUF5916"/>
</dbReference>
<dbReference type="Pfam" id="PF19313">
    <property type="entry name" value="DUF5916"/>
    <property type="match status" value="2"/>
</dbReference>
<protein>
    <recommendedName>
        <fullName evidence="1">DUF5916 domain-containing protein</fullName>
    </recommendedName>
</protein>
<reference evidence="2 3" key="1">
    <citation type="submission" date="2018-08" db="EMBL/GenBank/DDBJ databases">
        <title>Genome analysis of the thermophilic bacterium of the candidate phylum Aminicenantes from deep subsurface aquifer revealed its physiology and ecological role.</title>
        <authorList>
            <person name="Kadnikov V.V."/>
            <person name="Mardanov A.V."/>
            <person name="Beletsky A.V."/>
            <person name="Karnachuk O.V."/>
            <person name="Ravin N.V."/>
        </authorList>
    </citation>
    <scope>NUCLEOTIDE SEQUENCE [LARGE SCALE GENOMIC DNA]</scope>
    <source>
        <strain evidence="2">BY38</strain>
    </source>
</reference>
<evidence type="ECO:0000313" key="3">
    <source>
        <dbReference type="Proteomes" id="UP000257323"/>
    </source>
</evidence>
<dbReference type="SUPFAM" id="SSF49344">
    <property type="entry name" value="CBD9-like"/>
    <property type="match status" value="1"/>
</dbReference>
<dbReference type="CDD" id="cd09618">
    <property type="entry name" value="CBM9_like_2"/>
    <property type="match status" value="1"/>
</dbReference>
<dbReference type="EMBL" id="QUAH01000002">
    <property type="protein sequence ID" value="RFT16700.1"/>
    <property type="molecule type" value="Genomic_DNA"/>
</dbReference>
<evidence type="ECO:0000259" key="1">
    <source>
        <dbReference type="Pfam" id="PF19313"/>
    </source>
</evidence>
<feature type="domain" description="DUF5916" evidence="1">
    <location>
        <begin position="256"/>
        <end position="465"/>
    </location>
</feature>
<dbReference type="Gene3D" id="2.60.40.1190">
    <property type="match status" value="1"/>
</dbReference>
<dbReference type="AlphaFoldDB" id="A0A3E2BPK6"/>
<sequence length="905" mass="103144">MFRLRPGLFIFSLFVLIFLLLVIFPGPGFGRQAGQSAPDKEALKKAQENKVVRAFRLSGDFELDGLLNESIYSRPASQDFIQTDPVDGAAASERTRVWVFYDSANLYVAAFCHDSDPKGIIGQLGRRDYSVDSDWFILCLDPYFDRRSGYAFWVNPSGSIIDKALYNDISEDKSWDGVWEARTRVTAEGWSLEMRIPFNQLRFPRREKQVWGVNFQRIIKRKNEKVSFAWVPKEDNAFVSRFARLEGIENIKPGRRVEVFPYSVGQARFRPAEPGNPFETGHKYQGNLGLDLKAGLKSNLNLDLTINPDFGQVEVDPAVINLTAYETYYEEKRPFFIEGSSIFSNFGRGGIYINADLNWPNPRLFYSRRIGREPQGYPQHDGYVSFPDRSTIIGAFKLTGKLGGGWNLGMINAITAREFATVDDLTTRYRDEVAPFTYYGIFRGQKEFNRGQQGLGFLLTSVIRDLREDSLKSLLAGESFSLAVDGWAFLDKKRNWVLGGWAGGTFLSGSETAIYRIQRSSIHYFQRPDATHVSLNPEATSLTGLGGKLTLAKQQGHSIVYLSGGVLSPGFDPNEAGYQRSISDRINFQALYGYMWTKPGKVFRQALVIGGLEQNHDFGWNKTFEGWLFNLQGVFRNWWTVDGTFIYYPEAYSNTLTRGGPLALIPPGYLAQLSLETDSRRRFVFYGTGYYGQTRNKQEQWNLSLGLRWKPRPNFNLSFGPTVGQDNNETQWLTSVADPLMTATYGRRYIFGRIDQTLVAAELRLNWIFTPRLSLQVYLQPYIAVGRYDRFKQLNLPRTYDYLVFGESPSTIEYQDGFYRLDPDGSGPAAAFSIYNPDFNYKSLRGTVVLRWEYRLGSLLYLVWTQNRADYANPGDFSLGRDLGDLFTAPGDNVFLVKFTYRFNL</sequence>